<evidence type="ECO:0000313" key="1">
    <source>
        <dbReference type="EMBL" id="CDW49311.1"/>
    </source>
</evidence>
<dbReference type="EMBL" id="HACA01031950">
    <property type="protein sequence ID" value="CDW49311.1"/>
    <property type="molecule type" value="Transcribed_RNA"/>
</dbReference>
<protein>
    <submittedName>
        <fullName evidence="1">Uncharacterized protein</fullName>
    </submittedName>
</protein>
<dbReference type="AlphaFoldDB" id="A0A0K2VH73"/>
<organism evidence="1">
    <name type="scientific">Lepeophtheirus salmonis</name>
    <name type="common">Salmon louse</name>
    <name type="synonym">Caligus salmonis</name>
    <dbReference type="NCBI Taxonomy" id="72036"/>
    <lineage>
        <taxon>Eukaryota</taxon>
        <taxon>Metazoa</taxon>
        <taxon>Ecdysozoa</taxon>
        <taxon>Arthropoda</taxon>
        <taxon>Crustacea</taxon>
        <taxon>Multicrustacea</taxon>
        <taxon>Hexanauplia</taxon>
        <taxon>Copepoda</taxon>
        <taxon>Siphonostomatoida</taxon>
        <taxon>Caligidae</taxon>
        <taxon>Lepeophtheirus</taxon>
    </lineage>
</organism>
<name>A0A0K2VH73_LEPSM</name>
<sequence length="106" mass="12259">MLIYNQVSTQLSPLKNHKSTDLLVIDIVCLVSKDNTFWRKKRKWNDFRPFRFSSILFSYGIITHAQNIEIGKLKPTLTKTIHQATQQNLLLISLAQKLKDSESGQD</sequence>
<reference evidence="1" key="1">
    <citation type="submission" date="2014-05" db="EMBL/GenBank/DDBJ databases">
        <authorList>
            <person name="Chronopoulou M."/>
        </authorList>
    </citation>
    <scope>NUCLEOTIDE SEQUENCE</scope>
    <source>
        <tissue evidence="1">Whole organism</tissue>
    </source>
</reference>
<accession>A0A0K2VH73</accession>
<proteinExistence type="predicted"/>